<dbReference type="RefSeq" id="XP_023164922.1">
    <property type="nucleotide sequence ID" value="XM_023309154.2"/>
</dbReference>
<sequence>MFNRTKIGLPAILLAFLIVLVQSALNDEEFEQFVTKCLADNKIDRAEFEEIINQNSSEIDRDNIDQKYKCYLHCLATEVNILDSDGYVDIDLVNEFEKVSDKVRDALEECKNMHDGDEDACDYAFNMLTCLIKNLDD</sequence>
<dbReference type="SMART" id="SM00708">
    <property type="entry name" value="PhBP"/>
    <property type="match status" value="1"/>
</dbReference>
<evidence type="ECO:0000256" key="1">
    <source>
        <dbReference type="ARBA" id="ARBA00022729"/>
    </source>
</evidence>
<dbReference type="KEGG" id="dhe:111595431"/>
<dbReference type="GO" id="GO:0005549">
    <property type="term" value="F:odorant binding"/>
    <property type="evidence" value="ECO:0007669"/>
    <property type="project" value="InterPro"/>
</dbReference>
<dbReference type="Pfam" id="PF01395">
    <property type="entry name" value="PBP_GOBP"/>
    <property type="match status" value="1"/>
</dbReference>
<dbReference type="AlphaFoldDB" id="A0A6J1LFE0"/>
<evidence type="ECO:0000313" key="4">
    <source>
        <dbReference type="RefSeq" id="XP_023164922.1"/>
    </source>
</evidence>
<dbReference type="PANTHER" id="PTHR11857">
    <property type="entry name" value="ODORANT BINDING PROTEIN-RELATED"/>
    <property type="match status" value="1"/>
</dbReference>
<dbReference type="GO" id="GO:0007608">
    <property type="term" value="P:sensory perception of smell"/>
    <property type="evidence" value="ECO:0007669"/>
    <property type="project" value="TreeGrafter"/>
</dbReference>
<accession>A0A6J1LFE0</accession>
<reference evidence="4" key="1">
    <citation type="submission" date="2025-08" db="UniProtKB">
        <authorList>
            <consortium name="RefSeq"/>
        </authorList>
    </citation>
    <scope>IDENTIFICATION</scope>
    <source>
        <strain evidence="4">15085-1641.00</strain>
        <tissue evidence="4">Whole body</tissue>
    </source>
</reference>
<protein>
    <submittedName>
        <fullName evidence="4">General odorant-binding protein 57c-like</fullName>
    </submittedName>
</protein>
<keyword evidence="3" id="KW-1185">Reference proteome</keyword>
<feature type="chain" id="PRO_5026902317" evidence="2">
    <location>
        <begin position="24"/>
        <end position="137"/>
    </location>
</feature>
<evidence type="ECO:0000313" key="3">
    <source>
        <dbReference type="Proteomes" id="UP000504633"/>
    </source>
</evidence>
<dbReference type="CDD" id="cd23992">
    <property type="entry name" value="PBP_GOBP"/>
    <property type="match status" value="1"/>
</dbReference>
<dbReference type="Proteomes" id="UP000504633">
    <property type="component" value="Unplaced"/>
</dbReference>
<dbReference type="OrthoDB" id="7947612at2759"/>
<feature type="signal peptide" evidence="2">
    <location>
        <begin position="1"/>
        <end position="23"/>
    </location>
</feature>
<evidence type="ECO:0000256" key="2">
    <source>
        <dbReference type="SAM" id="SignalP"/>
    </source>
</evidence>
<gene>
    <name evidence="4" type="primary">LOC111595431</name>
</gene>
<organism evidence="3 4">
    <name type="scientific">Drosophila hydei</name>
    <name type="common">Fruit fly</name>
    <dbReference type="NCBI Taxonomy" id="7224"/>
    <lineage>
        <taxon>Eukaryota</taxon>
        <taxon>Metazoa</taxon>
        <taxon>Ecdysozoa</taxon>
        <taxon>Arthropoda</taxon>
        <taxon>Hexapoda</taxon>
        <taxon>Insecta</taxon>
        <taxon>Pterygota</taxon>
        <taxon>Neoptera</taxon>
        <taxon>Endopterygota</taxon>
        <taxon>Diptera</taxon>
        <taxon>Brachycera</taxon>
        <taxon>Muscomorpha</taxon>
        <taxon>Ephydroidea</taxon>
        <taxon>Drosophilidae</taxon>
        <taxon>Drosophila</taxon>
    </lineage>
</organism>
<dbReference type="GO" id="GO:0005615">
    <property type="term" value="C:extracellular space"/>
    <property type="evidence" value="ECO:0007669"/>
    <property type="project" value="TreeGrafter"/>
</dbReference>
<proteinExistence type="predicted"/>
<name>A0A6J1LFE0_DROHY</name>
<dbReference type="GeneID" id="111595431"/>
<dbReference type="InterPro" id="IPR036728">
    <property type="entry name" value="PBP_GOBP_sf"/>
</dbReference>
<dbReference type="Gene3D" id="1.10.238.20">
    <property type="entry name" value="Pheromone/general odorant binding protein domain"/>
    <property type="match status" value="1"/>
</dbReference>
<dbReference type="InterPro" id="IPR006170">
    <property type="entry name" value="PBP/GOBP"/>
</dbReference>
<dbReference type="PANTHER" id="PTHR11857:SF48">
    <property type="entry name" value="GENERAL ODORANT-BINDING PROTEIN 57C-RELATED"/>
    <property type="match status" value="1"/>
</dbReference>
<keyword evidence="1 2" id="KW-0732">Signal</keyword>
<dbReference type="SUPFAM" id="SSF47565">
    <property type="entry name" value="Insect pheromone/odorant-binding proteins"/>
    <property type="match status" value="1"/>
</dbReference>